<evidence type="ECO:0000256" key="1">
    <source>
        <dbReference type="ARBA" id="ARBA00004651"/>
    </source>
</evidence>
<sequence>MGLGQMYNGQWVKGVLFLVCRLSYLLVFYDLFNLGLWGIVTLGTIPGVDNSMELLAEGLISLLLILFGLFFYGLNIRDAYKVGAMRERGIRPPGVMETCRHVTDRGFPYFVMAPSMILLMFIVLFPILFMVTIAFTNFDLYHQPPAKLVSYVGVDNFINLFRLSFWKNSFLGVLSWTVVWTLVSTTVQVALGLFLAVLLNQKRLRIKKFFRTVLILPWAVPSFVTILVFSGLFDDNFGPVNHFLVALGLKAIPWMSDPFWCKVAVLLIQFWLGFPFSLALYTGVLQSISRDLYEAAEVDGATVWQKFRHITLPMALYSTAPLLIVQYAGNFNNFNVIYLFNKGLPAVPGQTAGGTDILISWVYKLTFETSKYNYAAAISIMIGLIVAVLAVWQFRNTRSFKEEGMIQ</sequence>
<gene>
    <name evidence="10" type="primary">orf-2</name>
</gene>
<dbReference type="Gene3D" id="1.10.3720.10">
    <property type="entry name" value="MetI-like"/>
    <property type="match status" value="1"/>
</dbReference>
<dbReference type="PANTHER" id="PTHR47314:SF2">
    <property type="entry name" value="GALACTOOLIGOSACCHARIDES TRANSPORT SYSTEM PERMEASE PROTEIN GANP"/>
    <property type="match status" value="1"/>
</dbReference>
<keyword evidence="4" id="KW-0762">Sugar transport</keyword>
<keyword evidence="5 8" id="KW-0812">Transmembrane</keyword>
<evidence type="ECO:0000256" key="4">
    <source>
        <dbReference type="ARBA" id="ARBA00022597"/>
    </source>
</evidence>
<feature type="transmembrane region" description="Helical" evidence="8">
    <location>
        <begin position="54"/>
        <end position="74"/>
    </location>
</feature>
<evidence type="ECO:0000313" key="10">
    <source>
        <dbReference type="EMBL" id="BAB40636.1"/>
    </source>
</evidence>
<feature type="transmembrane region" description="Helical" evidence="8">
    <location>
        <begin position="116"/>
        <end position="136"/>
    </location>
</feature>
<dbReference type="AlphaFoldDB" id="Q9AJF4"/>
<feature type="transmembrane region" description="Helical" evidence="8">
    <location>
        <begin position="263"/>
        <end position="284"/>
    </location>
</feature>
<dbReference type="FunFam" id="1.10.3720.10:FF:000036">
    <property type="entry name" value="Maltodextrin ABC transporter, permease protein"/>
    <property type="match status" value="1"/>
</dbReference>
<feature type="transmembrane region" description="Helical" evidence="8">
    <location>
        <begin position="212"/>
        <end position="233"/>
    </location>
</feature>
<organism evidence="10">
    <name type="scientific">Thermoactinomyces vulgaris</name>
    <dbReference type="NCBI Taxonomy" id="2026"/>
    <lineage>
        <taxon>Bacteria</taxon>
        <taxon>Bacillati</taxon>
        <taxon>Bacillota</taxon>
        <taxon>Bacilli</taxon>
        <taxon>Bacillales</taxon>
        <taxon>Thermoactinomycetaceae</taxon>
        <taxon>Thermoactinomyces</taxon>
    </lineage>
</organism>
<dbReference type="SUPFAM" id="SSF161098">
    <property type="entry name" value="MetI-like"/>
    <property type="match status" value="1"/>
</dbReference>
<dbReference type="PROSITE" id="PS50928">
    <property type="entry name" value="ABC_TM1"/>
    <property type="match status" value="1"/>
</dbReference>
<accession>Q9AJF4</accession>
<dbReference type="GO" id="GO:0015423">
    <property type="term" value="F:ABC-type maltose transporter activity"/>
    <property type="evidence" value="ECO:0007669"/>
    <property type="project" value="TreeGrafter"/>
</dbReference>
<reference evidence="10" key="3">
    <citation type="submission" date="2000-08" db="EMBL/GenBank/DDBJ databases">
        <title>A gene Cluster for Dextrin Utilization from Thermoactinomyces vulgaris R-47.</title>
        <authorList>
            <person name="Pi Y."/>
        </authorList>
    </citation>
    <scope>NUCLEOTIDE SEQUENCE</scope>
    <source>
        <strain evidence="10">R-47</strain>
    </source>
</reference>
<evidence type="ECO:0000256" key="8">
    <source>
        <dbReference type="RuleBase" id="RU363032"/>
    </source>
</evidence>
<keyword evidence="7 8" id="KW-0472">Membrane</keyword>
<dbReference type="InterPro" id="IPR000515">
    <property type="entry name" value="MetI-like"/>
</dbReference>
<dbReference type="Pfam" id="PF00528">
    <property type="entry name" value="BPD_transp_1"/>
    <property type="match status" value="1"/>
</dbReference>
<keyword evidence="2 8" id="KW-0813">Transport</keyword>
<evidence type="ECO:0000256" key="3">
    <source>
        <dbReference type="ARBA" id="ARBA00022475"/>
    </source>
</evidence>
<dbReference type="InterPro" id="IPR035906">
    <property type="entry name" value="MetI-like_sf"/>
</dbReference>
<proteinExistence type="inferred from homology"/>
<evidence type="ECO:0000256" key="5">
    <source>
        <dbReference type="ARBA" id="ARBA00022692"/>
    </source>
</evidence>
<name>Q9AJF4_THEVU</name>
<dbReference type="EMBL" id="AB047926">
    <property type="protein sequence ID" value="BAB40636.1"/>
    <property type="molecule type" value="Genomic_DNA"/>
</dbReference>
<comment type="subcellular location">
    <subcellularLocation>
        <location evidence="1 8">Cell membrane</location>
        <topology evidence="1 8">Multi-pass membrane protein</topology>
    </subcellularLocation>
</comment>
<dbReference type="GO" id="GO:1990060">
    <property type="term" value="C:maltose transport complex"/>
    <property type="evidence" value="ECO:0007669"/>
    <property type="project" value="TreeGrafter"/>
</dbReference>
<dbReference type="PANTHER" id="PTHR47314">
    <property type="entry name" value="MALTOSE/MALTODEXTRIN TRANSPORT SYSTEM PERMEASE PROTEIN MALF"/>
    <property type="match status" value="1"/>
</dbReference>
<reference evidence="10" key="1">
    <citation type="journal article" date="1993" name="Biosci. Biotechnol. Biochem.">
        <title>A neopullulanase-type alpha-amylase gene from Thermoactinomyces vulgaris R-47.</title>
        <authorList>
            <person name="Tonozuka T."/>
            <person name="Ohtsuka M."/>
            <person name="Mogi S."/>
            <person name="Sakai H."/>
            <person name="Ohta T."/>
            <person name="Sakano Y."/>
        </authorList>
    </citation>
    <scope>NUCLEOTIDE SEQUENCE</scope>
    <source>
        <strain evidence="10">R-47</strain>
    </source>
</reference>
<dbReference type="GO" id="GO:0042956">
    <property type="term" value="P:maltodextrin transmembrane transport"/>
    <property type="evidence" value="ECO:0007669"/>
    <property type="project" value="TreeGrafter"/>
</dbReference>
<dbReference type="CDD" id="cd06261">
    <property type="entry name" value="TM_PBP2"/>
    <property type="match status" value="1"/>
</dbReference>
<evidence type="ECO:0000256" key="7">
    <source>
        <dbReference type="ARBA" id="ARBA00023136"/>
    </source>
</evidence>
<keyword evidence="6 8" id="KW-1133">Transmembrane helix</keyword>
<reference evidence="10" key="2">
    <citation type="journal article" date="1995" name="Biochim. Biophys. Acta">
        <title>Comparison of primary structures and substrate specificities of two pullulan-hydrolyzing alpha-amylases, TVA I and TVA II, from Thermoactinomyces vulgaris R-47.</title>
        <authorList>
            <person name="Tonozuka T."/>
            <person name="Mogi S."/>
            <person name="Shimura Y."/>
            <person name="Ibuka A."/>
            <person name="Sakai H."/>
            <person name="Matsuzawa H."/>
            <person name="Sakano Y."/>
            <person name="Ohta T."/>
        </authorList>
    </citation>
    <scope>NUCLEOTIDE SEQUENCE</scope>
    <source>
        <strain evidence="10">R-47</strain>
    </source>
</reference>
<feature type="domain" description="ABC transmembrane type-1" evidence="9">
    <location>
        <begin position="174"/>
        <end position="393"/>
    </location>
</feature>
<protein>
    <submittedName>
        <fullName evidence="10">Inner membrane protein ORF-2</fullName>
    </submittedName>
</protein>
<evidence type="ECO:0000259" key="9">
    <source>
        <dbReference type="PROSITE" id="PS50928"/>
    </source>
</evidence>
<evidence type="ECO:0000256" key="6">
    <source>
        <dbReference type="ARBA" id="ARBA00022989"/>
    </source>
</evidence>
<feature type="transmembrane region" description="Helical" evidence="8">
    <location>
        <begin position="178"/>
        <end position="200"/>
    </location>
</feature>
<comment type="similarity">
    <text evidence="8">Belongs to the binding-protein-dependent transport system permease family.</text>
</comment>
<feature type="transmembrane region" description="Helical" evidence="8">
    <location>
        <begin position="15"/>
        <end position="42"/>
    </location>
</feature>
<evidence type="ECO:0000256" key="2">
    <source>
        <dbReference type="ARBA" id="ARBA00022448"/>
    </source>
</evidence>
<feature type="transmembrane region" description="Helical" evidence="8">
    <location>
        <begin position="372"/>
        <end position="392"/>
    </location>
</feature>
<dbReference type="SUPFAM" id="SSF160964">
    <property type="entry name" value="MalF N-terminal region-like"/>
    <property type="match status" value="1"/>
</dbReference>
<keyword evidence="3" id="KW-1003">Cell membrane</keyword>